<reference evidence="19" key="2">
    <citation type="journal article" date="2023" name="Pathogens">
        <title>Pathological Features and Genomic Characterization of an Actinobacillus equuli subsp. equuli Bearing Unique Virulence-Associated Genes from an Adult Horse with Pleuropneumonia.</title>
        <authorList>
            <person name="Kamali M."/>
            <person name="Carossino M."/>
            <person name="Del Piero F."/>
            <person name="Peak L."/>
            <person name="Mitchell M.S."/>
            <person name="Willette J."/>
            <person name="Baker R."/>
            <person name="Li F."/>
            <person name="Kenez A."/>
            <person name="Balasuriya U.B.R."/>
            <person name="Go Y.Y."/>
        </authorList>
    </citation>
    <scope>NUCLEOTIDE SEQUENCE</scope>
    <source>
        <strain evidence="19">4524</strain>
    </source>
</reference>
<keyword evidence="11 15" id="KW-0472">Membrane</keyword>
<dbReference type="InterPro" id="IPR032807">
    <property type="entry name" value="GNVR"/>
</dbReference>
<dbReference type="InterPro" id="IPR027417">
    <property type="entry name" value="P-loop_NTPase"/>
</dbReference>
<dbReference type="RefSeq" id="WP_275217319.1">
    <property type="nucleotide sequence ID" value="NZ_JAPHVQ010000002.1"/>
</dbReference>
<dbReference type="GO" id="GO:0005524">
    <property type="term" value="F:ATP binding"/>
    <property type="evidence" value="ECO:0007669"/>
    <property type="project" value="UniProtKB-KW"/>
</dbReference>
<evidence type="ECO:0000256" key="9">
    <source>
        <dbReference type="ARBA" id="ARBA00022840"/>
    </source>
</evidence>
<comment type="subcellular location">
    <subcellularLocation>
        <location evidence="1">Cell inner membrane</location>
        <topology evidence="1">Multi-pass membrane protein</topology>
    </subcellularLocation>
</comment>
<evidence type="ECO:0000256" key="4">
    <source>
        <dbReference type="ARBA" id="ARBA00022519"/>
    </source>
</evidence>
<feature type="coiled-coil region" evidence="14">
    <location>
        <begin position="256"/>
        <end position="290"/>
    </location>
</feature>
<feature type="domain" description="Polysaccharide chain length determinant N-terminal" evidence="16">
    <location>
        <begin position="9"/>
        <end position="99"/>
    </location>
</feature>
<keyword evidence="14" id="KW-0175">Coiled coil</keyword>
<evidence type="ECO:0000256" key="8">
    <source>
        <dbReference type="ARBA" id="ARBA00022777"/>
    </source>
</evidence>
<evidence type="ECO:0000256" key="3">
    <source>
        <dbReference type="ARBA" id="ARBA00022475"/>
    </source>
</evidence>
<dbReference type="InterPro" id="IPR025669">
    <property type="entry name" value="AAA_dom"/>
</dbReference>
<dbReference type="SUPFAM" id="SSF52540">
    <property type="entry name" value="P-loop containing nucleoside triphosphate hydrolases"/>
    <property type="match status" value="1"/>
</dbReference>
<comment type="caution">
    <text evidence="19">The sequence shown here is derived from an EMBL/GenBank/DDBJ whole genome shotgun (WGS) entry which is preliminary data.</text>
</comment>
<evidence type="ECO:0000256" key="14">
    <source>
        <dbReference type="SAM" id="Coils"/>
    </source>
</evidence>
<sequence length="701" mass="77983">MNNKDVKNDEIDLMRFINVLLDNKYLLLFCTVVCAALGLSYSILSTPVYTANAVVQVDEKKSGNILKELSDGFTQESSPNTEIEVIKSRLVLAKTVEDLNLTTEVKPIRSIPFISKGLENLSGYTPDILVAEFVPENENLEELVLEVGANKGEYRLYHKDGETLILEGLVNRSYANDQLKFKVSILHSNAGQRFSLKKIAELAAIERLQQRLHINEKGKQTGVIEIAIRGESQRDIKNIIKSVSESYVQQNVHKNAAEASKSLELLQNRLPEVREKLVEAENSLNKYKEDNSSIDLDLEAKSYLDRLVRIDADLNTLTIKEGEIAQKFTKRHPTYVALLNQKKTLRDEKAKITKEMENLPATQRDMVSLNRELEVDQQIYMQLSNKLQELDVVRAGAVGNARILDAAQVLPNPSVLSKAVSTLLSGFLGFVLGLIISLIKALFNRTIQSPAMAKKLGLTAYTSIPNSKKQPNFSFDKFKQGRLNINNAKLLSENVPTDAAIEALRGLRADIHFAMQEAQNKVLMVSSASYDTGNTFIATNLANIVAKSGKKVLLIDVDTRYSYLDKMFDTENKNGIGEALTQSLPFESVVNPAANAHFDVISKGKITENLSEYLLGERFQQLLSWANTNYDLVIIDTPPVLSASDAAIIGRYAGTAILVGRFSETTRPELEATLQHFARTGVKLNGFVLNCTKPTANNRYL</sequence>
<keyword evidence="12" id="KW-0829">Tyrosine-protein kinase</keyword>
<organism evidence="19 20">
    <name type="scientific">Actinobacillus equuli subsp. equuli</name>
    <dbReference type="NCBI Taxonomy" id="202947"/>
    <lineage>
        <taxon>Bacteria</taxon>
        <taxon>Pseudomonadati</taxon>
        <taxon>Pseudomonadota</taxon>
        <taxon>Gammaproteobacteria</taxon>
        <taxon>Pasteurellales</taxon>
        <taxon>Pasteurellaceae</taxon>
        <taxon>Actinobacillus</taxon>
    </lineage>
</organism>
<dbReference type="InterPro" id="IPR005702">
    <property type="entry name" value="Wzc-like_C"/>
</dbReference>
<dbReference type="Pfam" id="PF13807">
    <property type="entry name" value="GNVR"/>
    <property type="match status" value="1"/>
</dbReference>
<dbReference type="InterPro" id="IPR003856">
    <property type="entry name" value="LPS_length_determ_N"/>
</dbReference>
<keyword evidence="9" id="KW-0067">ATP-binding</keyword>
<dbReference type="InterPro" id="IPR050445">
    <property type="entry name" value="Bact_polysacc_biosynth/exp"/>
</dbReference>
<evidence type="ECO:0000313" key="20">
    <source>
        <dbReference type="Proteomes" id="UP001142444"/>
    </source>
</evidence>
<evidence type="ECO:0000256" key="5">
    <source>
        <dbReference type="ARBA" id="ARBA00022679"/>
    </source>
</evidence>
<dbReference type="Pfam" id="PF13614">
    <property type="entry name" value="AAA_31"/>
    <property type="match status" value="1"/>
</dbReference>
<feature type="domain" description="AAA" evidence="17">
    <location>
        <begin position="532"/>
        <end position="643"/>
    </location>
</feature>
<dbReference type="GO" id="GO:0004715">
    <property type="term" value="F:non-membrane spanning protein tyrosine kinase activity"/>
    <property type="evidence" value="ECO:0007669"/>
    <property type="project" value="UniProtKB-EC"/>
</dbReference>
<keyword evidence="4" id="KW-0997">Cell inner membrane</keyword>
<dbReference type="EC" id="2.7.10.2" evidence="19"/>
<evidence type="ECO:0000256" key="15">
    <source>
        <dbReference type="SAM" id="Phobius"/>
    </source>
</evidence>
<name>A0A9X4G2H1_ACTEU</name>
<evidence type="ECO:0000259" key="17">
    <source>
        <dbReference type="Pfam" id="PF13614"/>
    </source>
</evidence>
<evidence type="ECO:0000256" key="1">
    <source>
        <dbReference type="ARBA" id="ARBA00004429"/>
    </source>
</evidence>
<keyword evidence="8" id="KW-0418">Kinase</keyword>
<dbReference type="Proteomes" id="UP001142444">
    <property type="component" value="Unassembled WGS sequence"/>
</dbReference>
<dbReference type="PANTHER" id="PTHR32309">
    <property type="entry name" value="TYROSINE-PROTEIN KINASE"/>
    <property type="match status" value="1"/>
</dbReference>
<dbReference type="GO" id="GO:0005886">
    <property type="term" value="C:plasma membrane"/>
    <property type="evidence" value="ECO:0007669"/>
    <property type="project" value="UniProtKB-SubCell"/>
</dbReference>
<reference evidence="19" key="1">
    <citation type="submission" date="2022-11" db="EMBL/GenBank/DDBJ databases">
        <authorList>
            <person name="Kamali M."/>
            <person name="Peak L."/>
            <person name="Go Y.Y."/>
            <person name="Balasuriya U.B.R."/>
            <person name="Carossino M."/>
        </authorList>
    </citation>
    <scope>NUCLEOTIDE SEQUENCE</scope>
    <source>
        <strain evidence="19">4524</strain>
    </source>
</reference>
<dbReference type="PANTHER" id="PTHR32309:SF32">
    <property type="entry name" value="TYROSINE-PROTEIN KINASE ETK-RELATED"/>
    <property type="match status" value="1"/>
</dbReference>
<accession>A0A9X4G2H1</accession>
<evidence type="ECO:0000313" key="19">
    <source>
        <dbReference type="EMBL" id="MDE8034082.1"/>
    </source>
</evidence>
<dbReference type="NCBIfam" id="TIGR01007">
    <property type="entry name" value="eps_fam"/>
    <property type="match status" value="1"/>
</dbReference>
<dbReference type="Gene3D" id="3.40.50.300">
    <property type="entry name" value="P-loop containing nucleotide triphosphate hydrolases"/>
    <property type="match status" value="1"/>
</dbReference>
<gene>
    <name evidence="19" type="ORF">OQ257_02715</name>
</gene>
<evidence type="ECO:0000256" key="7">
    <source>
        <dbReference type="ARBA" id="ARBA00022741"/>
    </source>
</evidence>
<evidence type="ECO:0000256" key="12">
    <source>
        <dbReference type="ARBA" id="ARBA00023137"/>
    </source>
</evidence>
<dbReference type="AlphaFoldDB" id="A0A9X4G2H1"/>
<feature type="transmembrane region" description="Helical" evidence="15">
    <location>
        <begin position="423"/>
        <end position="443"/>
    </location>
</feature>
<evidence type="ECO:0000256" key="6">
    <source>
        <dbReference type="ARBA" id="ARBA00022692"/>
    </source>
</evidence>
<keyword evidence="6 15" id="KW-0812">Transmembrane</keyword>
<dbReference type="Pfam" id="PF02706">
    <property type="entry name" value="Wzz"/>
    <property type="match status" value="1"/>
</dbReference>
<feature type="transmembrane region" description="Helical" evidence="15">
    <location>
        <begin position="25"/>
        <end position="44"/>
    </location>
</feature>
<evidence type="ECO:0000256" key="13">
    <source>
        <dbReference type="ARBA" id="ARBA00053015"/>
    </source>
</evidence>
<keyword evidence="10 15" id="KW-1133">Transmembrane helix</keyword>
<keyword evidence="7" id="KW-0547">Nucleotide-binding</keyword>
<comment type="similarity">
    <text evidence="2">Belongs to the etk/wzc family.</text>
</comment>
<protein>
    <submittedName>
        <fullName evidence="19">Polysaccharide biosynthesis tyrosine autokinase</fullName>
        <ecNumber evidence="19">2.7.10.2</ecNumber>
    </submittedName>
</protein>
<evidence type="ECO:0000256" key="2">
    <source>
        <dbReference type="ARBA" id="ARBA00008883"/>
    </source>
</evidence>
<feature type="domain" description="Tyrosine-protein kinase G-rich" evidence="18">
    <location>
        <begin position="362"/>
        <end position="441"/>
    </location>
</feature>
<evidence type="ECO:0000259" key="18">
    <source>
        <dbReference type="Pfam" id="PF13807"/>
    </source>
</evidence>
<keyword evidence="20" id="KW-1185">Reference proteome</keyword>
<comment type="catalytic activity">
    <reaction evidence="13">
        <text>L-tyrosyl-[protein] + ATP = O-phospho-L-tyrosyl-[protein] + ADP + H(+)</text>
        <dbReference type="Rhea" id="RHEA:10596"/>
        <dbReference type="Rhea" id="RHEA-COMP:10136"/>
        <dbReference type="Rhea" id="RHEA-COMP:20101"/>
        <dbReference type="ChEBI" id="CHEBI:15378"/>
        <dbReference type="ChEBI" id="CHEBI:30616"/>
        <dbReference type="ChEBI" id="CHEBI:46858"/>
        <dbReference type="ChEBI" id="CHEBI:61978"/>
        <dbReference type="ChEBI" id="CHEBI:456216"/>
    </reaction>
</comment>
<evidence type="ECO:0000259" key="16">
    <source>
        <dbReference type="Pfam" id="PF02706"/>
    </source>
</evidence>
<keyword evidence="5 19" id="KW-0808">Transferase</keyword>
<proteinExistence type="inferred from homology"/>
<evidence type="ECO:0000256" key="11">
    <source>
        <dbReference type="ARBA" id="ARBA00023136"/>
    </source>
</evidence>
<evidence type="ECO:0000256" key="10">
    <source>
        <dbReference type="ARBA" id="ARBA00022989"/>
    </source>
</evidence>
<dbReference type="Pfam" id="PF23607">
    <property type="entry name" value="WZC_N"/>
    <property type="match status" value="1"/>
</dbReference>
<keyword evidence="3" id="KW-1003">Cell membrane</keyword>
<dbReference type="EMBL" id="JAPHVQ010000002">
    <property type="protein sequence ID" value="MDE8034082.1"/>
    <property type="molecule type" value="Genomic_DNA"/>
</dbReference>
<dbReference type="CDD" id="cd05387">
    <property type="entry name" value="BY-kinase"/>
    <property type="match status" value="1"/>
</dbReference>